<comment type="function">
    <text evidence="11">Mediates influx of magnesium ions. Alternates between open and closed states. Activated by low cytoplasmic Mg(2+) levels. Inactive when cytoplasmic Mg(2+) levels are high.</text>
</comment>
<dbReference type="AlphaFoldDB" id="A0A212J1L5"/>
<dbReference type="PANTHER" id="PTHR46494:SF1">
    <property type="entry name" value="CORA FAMILY METAL ION TRANSPORTER (EUROFUNG)"/>
    <property type="match status" value="1"/>
</dbReference>
<evidence type="ECO:0000256" key="1">
    <source>
        <dbReference type="ARBA" id="ARBA00004651"/>
    </source>
</evidence>
<keyword evidence="5 12" id="KW-0812">Transmembrane</keyword>
<evidence type="ECO:0000256" key="9">
    <source>
        <dbReference type="ARBA" id="ARBA00023136"/>
    </source>
</evidence>
<protein>
    <recommendedName>
        <fullName evidence="14">Magnesium transport protein CorA</fullName>
    </recommendedName>
</protein>
<sequence length="409" mass="48367">MYPKIITASRCCICIYNKHAYDLKYLFKEYKYSILFLLLIQLKIGNIAYINMSKRTPKRLKNKLPRNNYLLTKPAYLGDKDIPMSVELLQYDSMRMEVKNIPQQASLKSSVDNSKVNWFRVQGISDAAEVNRICREFDLHGFDVKDLLADQRVVKIVAYDKVTFILMSSFYLESDTSNIDDMQIAFIFGENFIISFQEALVPIFEEVKQDIEENNGMIRQKSTDFLLYILLNAVNLSNINTLMTVEDKLADIEDQLIMRRDSVDILQFMHRCRVNYMHIKRTVIALREEYSNLLHNTNKLIKEENIVYFNDFDDRMRTTLGDLASFHESLTSLLDLYYNNNNLKMNEIIKRLTFVSTIFIPLTFMVGVWGMNFKFMPEIEWEYGYFFSWIALALVALCTYLWMRKQKWF</sequence>
<dbReference type="InterPro" id="IPR002523">
    <property type="entry name" value="MgTranspt_CorA/ZnTranspt_ZntB"/>
</dbReference>
<dbReference type="Pfam" id="PF01544">
    <property type="entry name" value="CorA"/>
    <property type="match status" value="1"/>
</dbReference>
<dbReference type="PANTHER" id="PTHR46494">
    <property type="entry name" value="CORA FAMILY METAL ION TRANSPORTER (EUROFUNG)"/>
    <property type="match status" value="1"/>
</dbReference>
<evidence type="ECO:0000256" key="10">
    <source>
        <dbReference type="ARBA" id="ARBA00034269"/>
    </source>
</evidence>
<evidence type="ECO:0000256" key="4">
    <source>
        <dbReference type="ARBA" id="ARBA00022475"/>
    </source>
</evidence>
<proteinExistence type="inferred from homology"/>
<feature type="transmembrane region" description="Helical" evidence="12">
    <location>
        <begin position="383"/>
        <end position="403"/>
    </location>
</feature>
<dbReference type="InterPro" id="IPR045863">
    <property type="entry name" value="CorA_TM1_TM2"/>
</dbReference>
<evidence type="ECO:0000313" key="13">
    <source>
        <dbReference type="EMBL" id="SBV93307.1"/>
    </source>
</evidence>
<dbReference type="EMBL" id="FLUM01000001">
    <property type="protein sequence ID" value="SBV93307.1"/>
    <property type="molecule type" value="Genomic_DNA"/>
</dbReference>
<dbReference type="GO" id="GO:0050897">
    <property type="term" value="F:cobalt ion binding"/>
    <property type="evidence" value="ECO:0007669"/>
    <property type="project" value="TreeGrafter"/>
</dbReference>
<evidence type="ECO:0008006" key="14">
    <source>
        <dbReference type="Google" id="ProtNLM"/>
    </source>
</evidence>
<accession>A0A212J1L5</accession>
<dbReference type="GO" id="GO:0015095">
    <property type="term" value="F:magnesium ion transmembrane transporter activity"/>
    <property type="evidence" value="ECO:0007669"/>
    <property type="project" value="TreeGrafter"/>
</dbReference>
<keyword evidence="3" id="KW-0813">Transport</keyword>
<dbReference type="InterPro" id="IPR045861">
    <property type="entry name" value="CorA_cytoplasmic_dom"/>
</dbReference>
<name>A0A212J1L5_9BACT</name>
<evidence type="ECO:0000256" key="6">
    <source>
        <dbReference type="ARBA" id="ARBA00022842"/>
    </source>
</evidence>
<dbReference type="Gene3D" id="3.30.460.20">
    <property type="entry name" value="CorA soluble domain-like"/>
    <property type="match status" value="1"/>
</dbReference>
<dbReference type="GO" id="GO:0005886">
    <property type="term" value="C:plasma membrane"/>
    <property type="evidence" value="ECO:0007669"/>
    <property type="project" value="UniProtKB-SubCell"/>
</dbReference>
<evidence type="ECO:0000256" key="3">
    <source>
        <dbReference type="ARBA" id="ARBA00022448"/>
    </source>
</evidence>
<dbReference type="SUPFAM" id="SSF144083">
    <property type="entry name" value="Magnesium transport protein CorA, transmembrane region"/>
    <property type="match status" value="1"/>
</dbReference>
<dbReference type="Gene3D" id="1.20.58.340">
    <property type="entry name" value="Magnesium transport protein CorA, transmembrane region"/>
    <property type="match status" value="2"/>
</dbReference>
<reference evidence="13" key="1">
    <citation type="submission" date="2016-04" db="EMBL/GenBank/DDBJ databases">
        <authorList>
            <person name="Evans L.H."/>
            <person name="Alamgir A."/>
            <person name="Owens N."/>
            <person name="Weber N.D."/>
            <person name="Virtaneva K."/>
            <person name="Barbian K."/>
            <person name="Babar A."/>
            <person name="Rosenke K."/>
        </authorList>
    </citation>
    <scope>NUCLEOTIDE SEQUENCE</scope>
    <source>
        <strain evidence="13">86-1</strain>
    </source>
</reference>
<evidence type="ECO:0000256" key="12">
    <source>
        <dbReference type="SAM" id="Phobius"/>
    </source>
</evidence>
<keyword evidence="8" id="KW-0406">Ion transport</keyword>
<dbReference type="SUPFAM" id="SSF143865">
    <property type="entry name" value="CorA soluble domain-like"/>
    <property type="match status" value="1"/>
</dbReference>
<keyword evidence="4" id="KW-1003">Cell membrane</keyword>
<evidence type="ECO:0000256" key="7">
    <source>
        <dbReference type="ARBA" id="ARBA00022989"/>
    </source>
</evidence>
<dbReference type="GO" id="GO:0000287">
    <property type="term" value="F:magnesium ion binding"/>
    <property type="evidence" value="ECO:0007669"/>
    <property type="project" value="TreeGrafter"/>
</dbReference>
<feature type="transmembrane region" description="Helical" evidence="12">
    <location>
        <begin position="352"/>
        <end position="371"/>
    </location>
</feature>
<dbReference type="CDD" id="cd12828">
    <property type="entry name" value="TmCorA-like_1"/>
    <property type="match status" value="1"/>
</dbReference>
<dbReference type="GO" id="GO:0015087">
    <property type="term" value="F:cobalt ion transmembrane transporter activity"/>
    <property type="evidence" value="ECO:0007669"/>
    <property type="project" value="TreeGrafter"/>
</dbReference>
<organism evidence="13">
    <name type="scientific">uncultured Dysgonomonas sp</name>
    <dbReference type="NCBI Taxonomy" id="206096"/>
    <lineage>
        <taxon>Bacteria</taxon>
        <taxon>Pseudomonadati</taxon>
        <taxon>Bacteroidota</taxon>
        <taxon>Bacteroidia</taxon>
        <taxon>Bacteroidales</taxon>
        <taxon>Dysgonomonadaceae</taxon>
        <taxon>Dysgonomonas</taxon>
        <taxon>environmental samples</taxon>
    </lineage>
</organism>
<comment type="subcellular location">
    <subcellularLocation>
        <location evidence="1">Cell membrane</location>
        <topology evidence="1">Multi-pass membrane protein</topology>
    </subcellularLocation>
</comment>
<evidence type="ECO:0000256" key="2">
    <source>
        <dbReference type="ARBA" id="ARBA00009765"/>
    </source>
</evidence>
<keyword evidence="7 12" id="KW-1133">Transmembrane helix</keyword>
<evidence type="ECO:0000256" key="11">
    <source>
        <dbReference type="ARBA" id="ARBA00045497"/>
    </source>
</evidence>
<comment type="catalytic activity">
    <reaction evidence="10">
        <text>Mg(2+)(in) = Mg(2+)(out)</text>
        <dbReference type="Rhea" id="RHEA:29827"/>
        <dbReference type="ChEBI" id="CHEBI:18420"/>
    </reaction>
</comment>
<gene>
    <name evidence="13" type="ORF">KL86DYS1_10833</name>
</gene>
<evidence type="ECO:0000256" key="5">
    <source>
        <dbReference type="ARBA" id="ARBA00022692"/>
    </source>
</evidence>
<feature type="transmembrane region" description="Helical" evidence="12">
    <location>
        <begin position="32"/>
        <end position="52"/>
    </location>
</feature>
<dbReference type="FunFam" id="1.20.58.340:FF:000004">
    <property type="entry name" value="Magnesium transport protein CorA"/>
    <property type="match status" value="1"/>
</dbReference>
<keyword evidence="6" id="KW-0460">Magnesium</keyword>
<comment type="similarity">
    <text evidence="2">Belongs to the CorA metal ion transporter (MIT) (TC 1.A.35) family.</text>
</comment>
<keyword evidence="9 12" id="KW-0472">Membrane</keyword>
<evidence type="ECO:0000256" key="8">
    <source>
        <dbReference type="ARBA" id="ARBA00023065"/>
    </source>
</evidence>